<sequence>MNTVLHFYEIRELNKNLETKIIRQFTADPKTAKQEFKKYAEENPGIYSLYQIHRVAAHFTTKED</sequence>
<proteinExistence type="predicted"/>
<name>A0A8S5R2Y6_9VIRU</name>
<dbReference type="EMBL" id="BK015799">
    <property type="protein sequence ID" value="DAE25514.1"/>
    <property type="molecule type" value="Genomic_DNA"/>
</dbReference>
<reference evidence="1" key="1">
    <citation type="journal article" date="2021" name="Proc. Natl. Acad. Sci. U.S.A.">
        <title>A Catalog of Tens of Thousands of Viruses from Human Metagenomes Reveals Hidden Associations with Chronic Diseases.</title>
        <authorList>
            <person name="Tisza M.J."/>
            <person name="Buck C.B."/>
        </authorList>
    </citation>
    <scope>NUCLEOTIDE SEQUENCE</scope>
    <source>
        <strain evidence="1">CtQkk2</strain>
    </source>
</reference>
<evidence type="ECO:0000313" key="1">
    <source>
        <dbReference type="EMBL" id="DAE25514.1"/>
    </source>
</evidence>
<accession>A0A8S5R2Y6</accession>
<protein>
    <submittedName>
        <fullName evidence="1">Uncharacterized protein</fullName>
    </submittedName>
</protein>
<organism evidence="1">
    <name type="scientific">Microviridae sp. ctQkk2</name>
    <dbReference type="NCBI Taxonomy" id="2826734"/>
    <lineage>
        <taxon>Viruses</taxon>
        <taxon>Monodnaviria</taxon>
        <taxon>Sangervirae</taxon>
        <taxon>Phixviricota</taxon>
        <taxon>Malgrandaviricetes</taxon>
        <taxon>Petitvirales</taxon>
        <taxon>Microviridae</taxon>
    </lineage>
</organism>